<dbReference type="PANTHER" id="PTHR46112:SF2">
    <property type="entry name" value="XAA-PRO AMINOPEPTIDASE P-RELATED"/>
    <property type="match status" value="1"/>
</dbReference>
<dbReference type="InterPro" id="IPR036005">
    <property type="entry name" value="Creatinase/aminopeptidase-like"/>
</dbReference>
<evidence type="ECO:0000313" key="2">
    <source>
        <dbReference type="EMBL" id="SKA82006.1"/>
    </source>
</evidence>
<dbReference type="AlphaFoldDB" id="A0A1T4WXF0"/>
<dbReference type="Pfam" id="PF00557">
    <property type="entry name" value="Peptidase_M24"/>
    <property type="match status" value="1"/>
</dbReference>
<organism evidence="2 3">
    <name type="scientific">Agreia bicolorata</name>
    <dbReference type="NCBI Taxonomy" id="110935"/>
    <lineage>
        <taxon>Bacteria</taxon>
        <taxon>Bacillati</taxon>
        <taxon>Actinomycetota</taxon>
        <taxon>Actinomycetes</taxon>
        <taxon>Micrococcales</taxon>
        <taxon>Microbacteriaceae</taxon>
        <taxon>Agreia</taxon>
    </lineage>
</organism>
<dbReference type="Proteomes" id="UP000189735">
    <property type="component" value="Unassembled WGS sequence"/>
</dbReference>
<name>A0A1T4WXF0_9MICO</name>
<sequence length="230" mass="25949">MNDHIEVQQIAKKAMEAARAALHPGQTLAEVRKDCEASLLELGADSFWYWGIGAFVFAGSGTIRSDSGRHYETPDYVLGEQELLTLDLSPQRRGIWGDFARTLVIQDGVPLQDPLDSSNAEWRSGILMERHLHAQLCELVVPSMTFEELARTMNERILDLGYENLDFLGNLGHSIGARSSDRVYIEPGNQARLDSVEYFTFEPHIRRPNGCFGYKHEDIYYFNGGRLVAI</sequence>
<accession>A0A1T4WXF0</accession>
<dbReference type="SUPFAM" id="SSF55920">
    <property type="entry name" value="Creatinase/aminopeptidase"/>
    <property type="match status" value="1"/>
</dbReference>
<dbReference type="EMBL" id="FUYG01000001">
    <property type="protein sequence ID" value="SKA82006.1"/>
    <property type="molecule type" value="Genomic_DNA"/>
</dbReference>
<dbReference type="CDD" id="cd01066">
    <property type="entry name" value="APP_MetAP"/>
    <property type="match status" value="1"/>
</dbReference>
<protein>
    <submittedName>
        <fullName evidence="2">Metallopeptidase family M24</fullName>
    </submittedName>
</protein>
<dbReference type="InterPro" id="IPR000994">
    <property type="entry name" value="Pept_M24"/>
</dbReference>
<reference evidence="3" key="1">
    <citation type="submission" date="2017-02" db="EMBL/GenBank/DDBJ databases">
        <authorList>
            <person name="Varghese N."/>
            <person name="Submissions S."/>
        </authorList>
    </citation>
    <scope>NUCLEOTIDE SEQUENCE [LARGE SCALE GENOMIC DNA]</scope>
    <source>
        <strain evidence="3">VKM Ac-2052</strain>
    </source>
</reference>
<feature type="domain" description="Peptidase M24" evidence="1">
    <location>
        <begin position="6"/>
        <end position="221"/>
    </location>
</feature>
<gene>
    <name evidence="2" type="ORF">SAMN06295879_0416</name>
</gene>
<dbReference type="RefSeq" id="WP_078713177.1">
    <property type="nucleotide sequence ID" value="NZ_FUYG01000001.1"/>
</dbReference>
<dbReference type="PANTHER" id="PTHR46112">
    <property type="entry name" value="AMINOPEPTIDASE"/>
    <property type="match status" value="1"/>
</dbReference>
<dbReference type="InterPro" id="IPR050659">
    <property type="entry name" value="Peptidase_M24B"/>
</dbReference>
<dbReference type="Gene3D" id="3.90.230.10">
    <property type="entry name" value="Creatinase/methionine aminopeptidase superfamily"/>
    <property type="match status" value="1"/>
</dbReference>
<evidence type="ECO:0000313" key="3">
    <source>
        <dbReference type="Proteomes" id="UP000189735"/>
    </source>
</evidence>
<evidence type="ECO:0000259" key="1">
    <source>
        <dbReference type="Pfam" id="PF00557"/>
    </source>
</evidence>
<proteinExistence type="predicted"/>